<dbReference type="InterPro" id="IPR000953">
    <property type="entry name" value="Chromo/chromo_shadow_dom"/>
</dbReference>
<feature type="domain" description="AN1-type" evidence="7">
    <location>
        <begin position="188"/>
        <end position="244"/>
    </location>
</feature>
<dbReference type="InterPro" id="IPR016197">
    <property type="entry name" value="Chromo-like_dom_sf"/>
</dbReference>
<accession>A0A8H7BTJ4</accession>
<dbReference type="Gene3D" id="2.40.50.40">
    <property type="match status" value="1"/>
</dbReference>
<keyword evidence="2 4" id="KW-0863">Zinc-finger</keyword>
<protein>
    <submittedName>
        <fullName evidence="8">AN1-type zinc finger protein 1</fullName>
    </submittedName>
</protein>
<feature type="compositionally biased region" description="Low complexity" evidence="5">
    <location>
        <begin position="265"/>
        <end position="282"/>
    </location>
</feature>
<feature type="compositionally biased region" description="Low complexity" evidence="5">
    <location>
        <begin position="139"/>
        <end position="150"/>
    </location>
</feature>
<evidence type="ECO:0000259" key="6">
    <source>
        <dbReference type="PROSITE" id="PS50013"/>
    </source>
</evidence>
<evidence type="ECO:0000313" key="9">
    <source>
        <dbReference type="Proteomes" id="UP000605846"/>
    </source>
</evidence>
<dbReference type="SUPFAM" id="SSF54160">
    <property type="entry name" value="Chromo domain-like"/>
    <property type="match status" value="1"/>
</dbReference>
<evidence type="ECO:0000256" key="1">
    <source>
        <dbReference type="ARBA" id="ARBA00022723"/>
    </source>
</evidence>
<dbReference type="PANTHER" id="PTHR14677">
    <property type="entry name" value="ARSENITE INDUCUBLE RNA ASSOCIATED PROTEIN AIP-1-RELATED"/>
    <property type="match status" value="1"/>
</dbReference>
<dbReference type="InterPro" id="IPR057358">
    <property type="entry name" value="UBL_ZFAND1-like"/>
</dbReference>
<dbReference type="OrthoDB" id="431929at2759"/>
<dbReference type="GO" id="GO:0005737">
    <property type="term" value="C:cytoplasm"/>
    <property type="evidence" value="ECO:0007669"/>
    <property type="project" value="TreeGrafter"/>
</dbReference>
<keyword evidence="9" id="KW-1185">Reference proteome</keyword>
<evidence type="ECO:0000256" key="4">
    <source>
        <dbReference type="PROSITE-ProRule" id="PRU00449"/>
    </source>
</evidence>
<dbReference type="Proteomes" id="UP000605846">
    <property type="component" value="Unassembled WGS sequence"/>
</dbReference>
<keyword evidence="1" id="KW-0479">Metal-binding</keyword>
<proteinExistence type="predicted"/>
<evidence type="ECO:0000256" key="3">
    <source>
        <dbReference type="ARBA" id="ARBA00022833"/>
    </source>
</evidence>
<dbReference type="Gene3D" id="4.10.1110.10">
    <property type="entry name" value="AN1-like Zinc finger"/>
    <property type="match status" value="1"/>
</dbReference>
<name>A0A8H7BTJ4_9FUNG</name>
<keyword evidence="3" id="KW-0862">Zinc</keyword>
<evidence type="ECO:0000259" key="7">
    <source>
        <dbReference type="PROSITE" id="PS51039"/>
    </source>
</evidence>
<gene>
    <name evidence="8" type="primary">ZFAND1</name>
    <name evidence="8" type="ORF">EC973_006290</name>
</gene>
<dbReference type="SMART" id="SM00298">
    <property type="entry name" value="CHROMO"/>
    <property type="match status" value="1"/>
</dbReference>
<organism evidence="8 9">
    <name type="scientific">Apophysomyces ossiformis</name>
    <dbReference type="NCBI Taxonomy" id="679940"/>
    <lineage>
        <taxon>Eukaryota</taxon>
        <taxon>Fungi</taxon>
        <taxon>Fungi incertae sedis</taxon>
        <taxon>Mucoromycota</taxon>
        <taxon>Mucoromycotina</taxon>
        <taxon>Mucoromycetes</taxon>
        <taxon>Mucorales</taxon>
        <taxon>Mucorineae</taxon>
        <taxon>Mucoraceae</taxon>
        <taxon>Apophysomyces</taxon>
    </lineage>
</organism>
<dbReference type="InterPro" id="IPR000058">
    <property type="entry name" value="Znf_AN1"/>
</dbReference>
<dbReference type="InterPro" id="IPR035896">
    <property type="entry name" value="AN1-like_Znf"/>
</dbReference>
<dbReference type="PROSITE" id="PS50013">
    <property type="entry name" value="CHROMO_2"/>
    <property type="match status" value="1"/>
</dbReference>
<evidence type="ECO:0000256" key="2">
    <source>
        <dbReference type="ARBA" id="ARBA00022771"/>
    </source>
</evidence>
<evidence type="ECO:0000313" key="8">
    <source>
        <dbReference type="EMBL" id="KAF7728349.1"/>
    </source>
</evidence>
<dbReference type="Pfam" id="PF01428">
    <property type="entry name" value="zf-AN1"/>
    <property type="match status" value="1"/>
</dbReference>
<feature type="region of interest" description="Disordered" evidence="5">
    <location>
        <begin position="124"/>
        <end position="154"/>
    </location>
</feature>
<dbReference type="GO" id="GO:0008270">
    <property type="term" value="F:zinc ion binding"/>
    <property type="evidence" value="ECO:0007669"/>
    <property type="project" value="UniProtKB-KW"/>
</dbReference>
<dbReference type="PROSITE" id="PS51039">
    <property type="entry name" value="ZF_AN1"/>
    <property type="match status" value="1"/>
</dbReference>
<dbReference type="EMBL" id="JABAYA010000039">
    <property type="protein sequence ID" value="KAF7728349.1"/>
    <property type="molecule type" value="Genomic_DNA"/>
</dbReference>
<feature type="region of interest" description="Disordered" evidence="5">
    <location>
        <begin position="265"/>
        <end position="288"/>
    </location>
</feature>
<comment type="caution">
    <text evidence="8">The sequence shown here is derived from an EMBL/GenBank/DDBJ whole genome shotgun (WGS) entry which is preliminary data.</text>
</comment>
<dbReference type="SMART" id="SM00154">
    <property type="entry name" value="ZnF_AN1"/>
    <property type="match status" value="1"/>
</dbReference>
<evidence type="ECO:0000256" key="5">
    <source>
        <dbReference type="SAM" id="MobiDB-lite"/>
    </source>
</evidence>
<reference evidence="8" key="1">
    <citation type="submission" date="2020-01" db="EMBL/GenBank/DDBJ databases">
        <title>Genome Sequencing of Three Apophysomyces-Like Fungal Strains Confirms a Novel Fungal Genus in the Mucoromycota with divergent Burkholderia-like Endosymbiotic Bacteria.</title>
        <authorList>
            <person name="Stajich J.E."/>
            <person name="Macias A.M."/>
            <person name="Carter-House D."/>
            <person name="Lovett B."/>
            <person name="Kasson L.R."/>
            <person name="Berry K."/>
            <person name="Grigoriev I."/>
            <person name="Chang Y."/>
            <person name="Spatafora J."/>
            <person name="Kasson M.T."/>
        </authorList>
    </citation>
    <scope>NUCLEOTIDE SEQUENCE</scope>
    <source>
        <strain evidence="8">NRRL A-21654</strain>
    </source>
</reference>
<feature type="domain" description="Chromo" evidence="6">
    <location>
        <begin position="8"/>
        <end position="93"/>
    </location>
</feature>
<dbReference type="SUPFAM" id="SSF118310">
    <property type="entry name" value="AN1-like Zinc finger"/>
    <property type="match status" value="1"/>
</dbReference>
<dbReference type="Pfam" id="PF25327">
    <property type="entry name" value="UBL_ZFAND1"/>
    <property type="match status" value="1"/>
</dbReference>
<dbReference type="AlphaFoldDB" id="A0A8H7BTJ4"/>
<dbReference type="PANTHER" id="PTHR14677:SF20">
    <property type="entry name" value="ZINC FINGER AN1-TYPE CONTAINING 2A-RELATED"/>
    <property type="match status" value="1"/>
</dbReference>
<sequence>MSESDEGDHLEAIIDHKERDVSYSRQVYGMRRRLKLVANTHSVKSKIIKYHCKWVGHDVDAATWEDADYIQSQCRKEVTRYWRRLKMGKPTNPEMIREAADIEEELAFLDDMKDWEKEISSLSPAHSVNYPSGKEAHEPPNTTPNMSTTSGQHRLPHDHQCSIWSTKTAFSECDRCHQLFKSAESLKEHTDAGCARPIQMCDAGNCGEMDPLTQSDCDGCEGKFCLKHRYPSSHACRSLHAREDKKEQRRLAAQETIKRTFKPAVKGTVTNSTTATSTTNRKTPSKTSSMVELMKAKAKAKIEFITHIKGNTSIPMTSRLYLNVRFPKECNRDPAPMFFDKTTSVGKALDIVADACSVKNVNHRLSADDGQRLELYSEDMMALEKSQPLSNILINLDTIILERQIKKDVML</sequence>